<dbReference type="GeneID" id="81397349"/>
<dbReference type="GO" id="GO:0006465">
    <property type="term" value="P:signal peptide processing"/>
    <property type="evidence" value="ECO:0007669"/>
    <property type="project" value="TreeGrafter"/>
</dbReference>
<keyword evidence="3 7" id="KW-0812">Transmembrane</keyword>
<dbReference type="RefSeq" id="XP_056508473.1">
    <property type="nucleotide sequence ID" value="XM_056658180.1"/>
</dbReference>
<feature type="domain" description="Peptidase S54 rhomboid" evidence="8">
    <location>
        <begin position="397"/>
        <end position="574"/>
    </location>
</feature>
<feature type="transmembrane region" description="Helical" evidence="7">
    <location>
        <begin position="313"/>
        <end position="331"/>
    </location>
</feature>
<name>A0A9W9EQV9_9EURO</name>
<reference evidence="9" key="2">
    <citation type="journal article" date="2023" name="IMA Fungus">
        <title>Comparative genomic study of the Penicillium genus elucidates a diverse pangenome and 15 lateral gene transfer events.</title>
        <authorList>
            <person name="Petersen C."/>
            <person name="Sorensen T."/>
            <person name="Nielsen M.R."/>
            <person name="Sondergaard T.E."/>
            <person name="Sorensen J.L."/>
            <person name="Fitzpatrick D.A."/>
            <person name="Frisvad J.C."/>
            <person name="Nielsen K.L."/>
        </authorList>
    </citation>
    <scope>NUCLEOTIDE SEQUENCE</scope>
    <source>
        <strain evidence="9">IBT 34128</strain>
    </source>
</reference>
<feature type="transmembrane region" description="Helical" evidence="7">
    <location>
        <begin position="556"/>
        <end position="574"/>
    </location>
</feature>
<dbReference type="PANTHER" id="PTHR43731:SF14">
    <property type="entry name" value="PRESENILIN-ASSOCIATED RHOMBOID-LIKE PROTEIN, MITOCHONDRIAL"/>
    <property type="match status" value="1"/>
</dbReference>
<dbReference type="Proteomes" id="UP001141434">
    <property type="component" value="Unassembled WGS sequence"/>
</dbReference>
<feature type="transmembrane region" description="Helical" evidence="7">
    <location>
        <begin position="425"/>
        <end position="446"/>
    </location>
</feature>
<evidence type="ECO:0000256" key="3">
    <source>
        <dbReference type="ARBA" id="ARBA00022692"/>
    </source>
</evidence>
<keyword evidence="4" id="KW-0378">Hydrolase</keyword>
<dbReference type="PANTHER" id="PTHR43731">
    <property type="entry name" value="RHOMBOID PROTEASE"/>
    <property type="match status" value="1"/>
</dbReference>
<accession>A0A9W9EQV9</accession>
<dbReference type="InterPro" id="IPR035952">
    <property type="entry name" value="Rhomboid-like_sf"/>
</dbReference>
<reference evidence="9" key="1">
    <citation type="submission" date="2022-11" db="EMBL/GenBank/DDBJ databases">
        <authorList>
            <person name="Petersen C."/>
        </authorList>
    </citation>
    <scope>NUCLEOTIDE SEQUENCE</scope>
    <source>
        <strain evidence="9">IBT 34128</strain>
    </source>
</reference>
<dbReference type="GO" id="GO:0004252">
    <property type="term" value="F:serine-type endopeptidase activity"/>
    <property type="evidence" value="ECO:0007669"/>
    <property type="project" value="InterPro"/>
</dbReference>
<dbReference type="Pfam" id="PF01694">
    <property type="entry name" value="Rhomboid"/>
    <property type="match status" value="1"/>
</dbReference>
<evidence type="ECO:0000256" key="6">
    <source>
        <dbReference type="ARBA" id="ARBA00023136"/>
    </source>
</evidence>
<comment type="subcellular location">
    <subcellularLocation>
        <location evidence="1">Membrane</location>
        <topology evidence="1">Multi-pass membrane protein</topology>
    </subcellularLocation>
</comment>
<proteinExistence type="inferred from homology"/>
<evidence type="ECO:0000256" key="2">
    <source>
        <dbReference type="ARBA" id="ARBA00009045"/>
    </source>
</evidence>
<dbReference type="InterPro" id="IPR050925">
    <property type="entry name" value="Rhomboid_protease_S54"/>
</dbReference>
<sequence>MSSVIGAAWRISCTGLRASSGLPATCRPVCRDLRIPPQCLSGSISKPPFGSLNSLFRTESRPTVPPISQKCSVAAVIRRGKKTATSRKRDPNSAEILPQEQPFSHGEIAGIFGRARISTNLGNRTIAILHARRLAGTLDLDLPVDITRTVTQTQLDAALQWLRANHPVDEDAAILARIEKEEQEEEERARQAEKMGLYKPQSGSYGAELGKNKSVYGKSVLEEARLQNEKRLLEEKERKRRLWLDGENVERERLLRQVQGNTELQQYEEAALTEARPRADPNERPVLAWHQKHHLAGTHNQPDAVHLTTSQRLLAPLLFTLATLGLCYSFAQKYDPPARQDRLWPDVPPAVATVGAIVGANLAVTLMWKYIPPAWRLLNRFFVIVPFYPSSLSILGGVFSHQTWRHLSTNMMVLALMGTRVHDEIGRGNFLAIYLASGAIGSMFSLSRSVVLGYLGMSSCGASAATSGIVAAWCMYHFKYVVYLPYLFIDQDSMTDPLTQSDKITMWILPHELRETIWTQGWIFFACLITTEVFGMLASARFLRFWPLSRLSKMDHIAHLGGYLTGAGCGYALLTQKQARERERKARESNWLDNLVR</sequence>
<comment type="caution">
    <text evidence="9">The sequence shown here is derived from an EMBL/GenBank/DDBJ whole genome shotgun (WGS) entry which is preliminary data.</text>
</comment>
<dbReference type="OrthoDB" id="10260614at2759"/>
<keyword evidence="6 7" id="KW-0472">Membrane</keyword>
<keyword evidence="10" id="KW-1185">Reference proteome</keyword>
<keyword evidence="5 7" id="KW-1133">Transmembrane helix</keyword>
<evidence type="ECO:0000256" key="4">
    <source>
        <dbReference type="ARBA" id="ARBA00022801"/>
    </source>
</evidence>
<feature type="transmembrane region" description="Helical" evidence="7">
    <location>
        <begin position="383"/>
        <end position="404"/>
    </location>
</feature>
<evidence type="ECO:0000256" key="5">
    <source>
        <dbReference type="ARBA" id="ARBA00022989"/>
    </source>
</evidence>
<feature type="transmembrane region" description="Helical" evidence="7">
    <location>
        <begin position="522"/>
        <end position="544"/>
    </location>
</feature>
<feature type="transmembrane region" description="Helical" evidence="7">
    <location>
        <begin position="351"/>
        <end position="371"/>
    </location>
</feature>
<evidence type="ECO:0000313" key="10">
    <source>
        <dbReference type="Proteomes" id="UP001141434"/>
    </source>
</evidence>
<evidence type="ECO:0000259" key="8">
    <source>
        <dbReference type="Pfam" id="PF01694"/>
    </source>
</evidence>
<dbReference type="EMBL" id="JAPMSZ010000010">
    <property type="protein sequence ID" value="KAJ5086348.1"/>
    <property type="molecule type" value="Genomic_DNA"/>
</dbReference>
<dbReference type="InterPro" id="IPR022764">
    <property type="entry name" value="Peptidase_S54_rhomboid_dom"/>
</dbReference>
<evidence type="ECO:0000313" key="9">
    <source>
        <dbReference type="EMBL" id="KAJ5086348.1"/>
    </source>
</evidence>
<gene>
    <name evidence="9" type="ORF">NUU61_007655</name>
</gene>
<dbReference type="AlphaFoldDB" id="A0A9W9EQV9"/>
<evidence type="ECO:0000256" key="1">
    <source>
        <dbReference type="ARBA" id="ARBA00004141"/>
    </source>
</evidence>
<feature type="transmembrane region" description="Helical" evidence="7">
    <location>
        <begin position="452"/>
        <end position="476"/>
    </location>
</feature>
<evidence type="ECO:0000256" key="7">
    <source>
        <dbReference type="SAM" id="Phobius"/>
    </source>
</evidence>
<organism evidence="9 10">
    <name type="scientific">Penicillium alfredii</name>
    <dbReference type="NCBI Taxonomy" id="1506179"/>
    <lineage>
        <taxon>Eukaryota</taxon>
        <taxon>Fungi</taxon>
        <taxon>Dikarya</taxon>
        <taxon>Ascomycota</taxon>
        <taxon>Pezizomycotina</taxon>
        <taxon>Eurotiomycetes</taxon>
        <taxon>Eurotiomycetidae</taxon>
        <taxon>Eurotiales</taxon>
        <taxon>Aspergillaceae</taxon>
        <taxon>Penicillium</taxon>
    </lineage>
</organism>
<dbReference type="Gene3D" id="1.20.1540.10">
    <property type="entry name" value="Rhomboid-like"/>
    <property type="match status" value="1"/>
</dbReference>
<dbReference type="SUPFAM" id="SSF144091">
    <property type="entry name" value="Rhomboid-like"/>
    <property type="match status" value="1"/>
</dbReference>
<protein>
    <recommendedName>
        <fullName evidence="8">Peptidase S54 rhomboid domain-containing protein</fullName>
    </recommendedName>
</protein>
<dbReference type="GO" id="GO:0016020">
    <property type="term" value="C:membrane"/>
    <property type="evidence" value="ECO:0007669"/>
    <property type="project" value="UniProtKB-SubCell"/>
</dbReference>
<comment type="similarity">
    <text evidence="2">Belongs to the peptidase S54 family.</text>
</comment>